<sequence>MPALPFPQKMKREKLDKYFGRFMEMLKKLYVNIPFTEVLTQMSAYAKFLREILSSKRKLEETTVAKLNAHCSAILQNKILQKCGDLESFTIPCSLGSEKFDKALFDSSASINLMPLSVFRKLEGELEVIKSIPVYLQMANQTTIFPEGIIEDILVRVDKAILDIYEGKLDLRVGNEQIAFRIKRMMKYRSDEASAYSCFKLDVVGESAEKYKFDKLVGDTLERYTGAKAGGATEKVQKAIGWTTVNIQGISPAICMLKILLEENSKPVVQPQRKLNKNLEERISPVQILPKNVNMIVVKIEDNELIPTRTVTGCRMCIDYRMLNDAARKDHFPLPFIDQMLEKVAGHGCYHFLDGYSVCNQIPISLEDVEKITFTCLSGIFAYKRMPFGFCNALTTFQRCMISIFSDLNRKCLENLELMLERYEATRLVLNWEKCHFMVKEGVVLGYKVTTHGIEVDRDKSLTALLAKDVKFVFTVECLKAFELIKEKLSSPIMVTPDWSQRFEMICDASYVAVGAVLGKRKDKMFRPIYYASRTLNDA</sequence>
<name>A0AC58UQL5_TOBAC</name>
<dbReference type="RefSeq" id="XP_075111788.1">
    <property type="nucleotide sequence ID" value="XM_075255687.1"/>
</dbReference>
<organism evidence="1 2">
    <name type="scientific">Nicotiana tabacum</name>
    <name type="common">Common tobacco</name>
    <dbReference type="NCBI Taxonomy" id="4097"/>
    <lineage>
        <taxon>Eukaryota</taxon>
        <taxon>Viridiplantae</taxon>
        <taxon>Streptophyta</taxon>
        <taxon>Embryophyta</taxon>
        <taxon>Tracheophyta</taxon>
        <taxon>Spermatophyta</taxon>
        <taxon>Magnoliopsida</taxon>
        <taxon>eudicotyledons</taxon>
        <taxon>Gunneridae</taxon>
        <taxon>Pentapetalae</taxon>
        <taxon>asterids</taxon>
        <taxon>lamiids</taxon>
        <taxon>Solanales</taxon>
        <taxon>Solanaceae</taxon>
        <taxon>Nicotianoideae</taxon>
        <taxon>Nicotianeae</taxon>
        <taxon>Nicotiana</taxon>
    </lineage>
</organism>
<protein>
    <submittedName>
        <fullName evidence="2">Uncharacterized protein LOC107815962</fullName>
    </submittedName>
</protein>
<accession>A0AC58UQL5</accession>
<reference evidence="2" key="2">
    <citation type="submission" date="2025-08" db="UniProtKB">
        <authorList>
            <consortium name="RefSeq"/>
        </authorList>
    </citation>
    <scope>IDENTIFICATION</scope>
    <source>
        <tissue evidence="2">Leaf</tissue>
    </source>
</reference>
<proteinExistence type="predicted"/>
<evidence type="ECO:0000313" key="1">
    <source>
        <dbReference type="Proteomes" id="UP000790787"/>
    </source>
</evidence>
<dbReference type="Proteomes" id="UP000790787">
    <property type="component" value="Chromosome 6"/>
</dbReference>
<gene>
    <name evidence="2" type="primary">LOC107815962</name>
</gene>
<keyword evidence="1" id="KW-1185">Reference proteome</keyword>
<reference evidence="1" key="1">
    <citation type="journal article" date="2014" name="Nat. Commun.">
        <title>The tobacco genome sequence and its comparison with those of tomato and potato.</title>
        <authorList>
            <person name="Sierro N."/>
            <person name="Battey J.N."/>
            <person name="Ouadi S."/>
            <person name="Bakaher N."/>
            <person name="Bovet L."/>
            <person name="Willig A."/>
            <person name="Goepfert S."/>
            <person name="Peitsch M.C."/>
            <person name="Ivanov N.V."/>
        </authorList>
    </citation>
    <scope>NUCLEOTIDE SEQUENCE [LARGE SCALE GENOMIC DNA]</scope>
</reference>
<evidence type="ECO:0000313" key="2">
    <source>
        <dbReference type="RefSeq" id="XP_075111788.1"/>
    </source>
</evidence>